<evidence type="ECO:0000256" key="16">
    <source>
        <dbReference type="SAM" id="MobiDB-lite"/>
    </source>
</evidence>
<evidence type="ECO:0000256" key="6">
    <source>
        <dbReference type="ARBA" id="ARBA00022491"/>
    </source>
</evidence>
<dbReference type="InterPro" id="IPR009057">
    <property type="entry name" value="Homeodomain-like_sf"/>
</dbReference>
<protein>
    <recommendedName>
        <fullName evidence="4">ALX homeobox protein 1</fullName>
    </recommendedName>
    <alternativeName>
        <fullName evidence="13">Cartilage homeoprotein 1</fullName>
    </alternativeName>
</protein>
<evidence type="ECO:0000256" key="13">
    <source>
        <dbReference type="ARBA" id="ARBA00032590"/>
    </source>
</evidence>
<dbReference type="RefSeq" id="XP_034061457.1">
    <property type="nucleotide sequence ID" value="XM_034205566.1"/>
</dbReference>
<dbReference type="InterPro" id="IPR003654">
    <property type="entry name" value="OAR_dom"/>
</dbReference>
<keyword evidence="11" id="KW-0804">Transcription</keyword>
<dbReference type="FunFam" id="1.10.10.60:FF:000093">
    <property type="entry name" value="ALX homeobox protein 1"/>
    <property type="match status" value="1"/>
</dbReference>
<dbReference type="OrthoDB" id="6159439at2759"/>
<keyword evidence="5" id="KW-0217">Developmental protein</keyword>
<dbReference type="AlphaFoldDB" id="A0A6P8U1R8"/>
<feature type="region of interest" description="Disordered" evidence="16">
    <location>
        <begin position="94"/>
        <end position="117"/>
    </location>
</feature>
<dbReference type="GO" id="GO:0000977">
    <property type="term" value="F:RNA polymerase II transcription regulatory region sequence-specific DNA binding"/>
    <property type="evidence" value="ECO:0007669"/>
    <property type="project" value="TreeGrafter"/>
</dbReference>
<reference evidence="20" key="1">
    <citation type="submission" date="2025-08" db="UniProtKB">
        <authorList>
            <consortium name="RefSeq"/>
        </authorList>
    </citation>
    <scope>IDENTIFICATION</scope>
</reference>
<dbReference type="GeneID" id="117539400"/>
<evidence type="ECO:0000256" key="2">
    <source>
        <dbReference type="ARBA" id="ARBA00004123"/>
    </source>
</evidence>
<evidence type="ECO:0000256" key="5">
    <source>
        <dbReference type="ARBA" id="ARBA00022473"/>
    </source>
</evidence>
<feature type="region of interest" description="Disordered" evidence="16">
    <location>
        <begin position="47"/>
        <end position="72"/>
    </location>
</feature>
<dbReference type="PANTHER" id="PTHR24329">
    <property type="entry name" value="HOMEOBOX PROTEIN ARISTALESS"/>
    <property type="match status" value="1"/>
</dbReference>
<dbReference type="SMART" id="SM00389">
    <property type="entry name" value="HOX"/>
    <property type="match status" value="1"/>
</dbReference>
<evidence type="ECO:0000313" key="19">
    <source>
        <dbReference type="Proteomes" id="UP000515161"/>
    </source>
</evidence>
<dbReference type="Proteomes" id="UP000515161">
    <property type="component" value="Unplaced"/>
</dbReference>
<evidence type="ECO:0000256" key="11">
    <source>
        <dbReference type="ARBA" id="ARBA00023163"/>
    </source>
</evidence>
<proteinExistence type="inferred from homology"/>
<gene>
    <name evidence="20" type="primary">alx1</name>
</gene>
<name>A0A6P8U1R8_GYMAC</name>
<evidence type="ECO:0000259" key="17">
    <source>
        <dbReference type="PROSITE" id="PS50071"/>
    </source>
</evidence>
<feature type="compositionally biased region" description="Basic and acidic residues" evidence="16">
    <location>
        <begin position="100"/>
        <end position="112"/>
    </location>
</feature>
<keyword evidence="19" id="KW-1185">Reference proteome</keyword>
<dbReference type="FunCoup" id="A0A6P8U1R8">
    <property type="interactions" value="18"/>
</dbReference>
<dbReference type="Gene3D" id="1.10.10.60">
    <property type="entry name" value="Homeodomain-like"/>
    <property type="match status" value="1"/>
</dbReference>
<evidence type="ECO:0000256" key="10">
    <source>
        <dbReference type="ARBA" id="ARBA00023159"/>
    </source>
</evidence>
<keyword evidence="9 14" id="KW-0371">Homeobox</keyword>
<comment type="function">
    <text evidence="1">Sequence-specific transcription factor which is part of a developmental regulatory system that provides cells with specific positional identities on the anterior-posterior axis.</text>
</comment>
<evidence type="ECO:0000256" key="12">
    <source>
        <dbReference type="ARBA" id="ARBA00023242"/>
    </source>
</evidence>
<comment type="similarity">
    <text evidence="3">Belongs to the paired homeobox family.</text>
</comment>
<dbReference type="InterPro" id="IPR050649">
    <property type="entry name" value="Paired_Homeobox_TFs"/>
</dbReference>
<accession>A0A6P8U1R8</accession>
<keyword evidence="8 14" id="KW-0238">DNA-binding</keyword>
<dbReference type="GO" id="GO:0048704">
    <property type="term" value="P:embryonic skeletal system morphogenesis"/>
    <property type="evidence" value="ECO:0007669"/>
    <property type="project" value="TreeGrafter"/>
</dbReference>
<dbReference type="GO" id="GO:0001228">
    <property type="term" value="F:DNA-binding transcription activator activity, RNA polymerase II-specific"/>
    <property type="evidence" value="ECO:0007669"/>
    <property type="project" value="TreeGrafter"/>
</dbReference>
<organism evidence="19 20">
    <name type="scientific">Gymnodraco acuticeps</name>
    <name type="common">Antarctic dragonfish</name>
    <dbReference type="NCBI Taxonomy" id="8218"/>
    <lineage>
        <taxon>Eukaryota</taxon>
        <taxon>Metazoa</taxon>
        <taxon>Chordata</taxon>
        <taxon>Craniata</taxon>
        <taxon>Vertebrata</taxon>
        <taxon>Euteleostomi</taxon>
        <taxon>Actinopterygii</taxon>
        <taxon>Neopterygii</taxon>
        <taxon>Teleostei</taxon>
        <taxon>Neoteleostei</taxon>
        <taxon>Acanthomorphata</taxon>
        <taxon>Eupercaria</taxon>
        <taxon>Perciformes</taxon>
        <taxon>Notothenioidei</taxon>
        <taxon>Bathydraconidae</taxon>
        <taxon>Gymnodraco</taxon>
    </lineage>
</organism>
<evidence type="ECO:0000256" key="8">
    <source>
        <dbReference type="ARBA" id="ARBA00023125"/>
    </source>
</evidence>
<feature type="DNA-binding region" description="Homeobox" evidence="14">
    <location>
        <begin position="120"/>
        <end position="179"/>
    </location>
</feature>
<dbReference type="GO" id="GO:0005634">
    <property type="term" value="C:nucleus"/>
    <property type="evidence" value="ECO:0007669"/>
    <property type="project" value="UniProtKB-SubCell"/>
</dbReference>
<dbReference type="InParanoid" id="A0A6P8U1R8"/>
<dbReference type="PANTHER" id="PTHR24329:SF359">
    <property type="entry name" value="ALX HOMEOBOX PROTEIN 1"/>
    <property type="match status" value="1"/>
</dbReference>
<dbReference type="GO" id="GO:0045892">
    <property type="term" value="P:negative regulation of DNA-templated transcription"/>
    <property type="evidence" value="ECO:0007669"/>
    <property type="project" value="TreeGrafter"/>
</dbReference>
<dbReference type="CDD" id="cd00086">
    <property type="entry name" value="homeodomain"/>
    <property type="match status" value="1"/>
</dbReference>
<dbReference type="PROSITE" id="PS00027">
    <property type="entry name" value="HOMEOBOX_1"/>
    <property type="match status" value="1"/>
</dbReference>
<evidence type="ECO:0000256" key="7">
    <source>
        <dbReference type="ARBA" id="ARBA00023015"/>
    </source>
</evidence>
<dbReference type="Pfam" id="PF00046">
    <property type="entry name" value="Homeodomain"/>
    <property type="match status" value="1"/>
</dbReference>
<feature type="domain" description="Homeobox" evidence="17">
    <location>
        <begin position="118"/>
        <end position="178"/>
    </location>
</feature>
<dbReference type="PROSITE" id="PS50071">
    <property type="entry name" value="HOMEOBOX_2"/>
    <property type="match status" value="1"/>
</dbReference>
<comment type="subcellular location">
    <subcellularLocation>
        <location evidence="2 14 15">Nucleus</location>
    </subcellularLocation>
</comment>
<evidence type="ECO:0000256" key="3">
    <source>
        <dbReference type="ARBA" id="ARBA00005733"/>
    </source>
</evidence>
<evidence type="ECO:0000256" key="1">
    <source>
        <dbReference type="ARBA" id="ARBA00003263"/>
    </source>
</evidence>
<dbReference type="InterPro" id="IPR001356">
    <property type="entry name" value="HD"/>
</dbReference>
<keyword evidence="12 14" id="KW-0539">Nucleus</keyword>
<dbReference type="CTD" id="8092"/>
<sequence length="323" mass="36444">MMEYMEDKFALKNQTMKASDYYMDQVMESLDSAQYFTKSSPKCVQAFGQQSGEHRASPCGDQNGSYGVPKPDEDPLHTDLGRSMDNCCTLRASPVSTGQDKPDLDDMGDKCDSNVSSSKKRRHRTTFTSAQLDELEKVFQKTHYPDVYVREQLAMRTELTEARVQVWFQNRRAKWRKRERYGQIQQAKTHFAATYDLSVLPRTDSYTQIPNNLWPPPAPGGSVVSSCMLPRGSTPCVSSYSHPPPPGPPRSSEHGYVSFPAQQNQFSHVSLNNFFSADSLLTPAPNGHHVAFETKPEFERRSSSIAVLRMKAKEHTANISWAM</sequence>
<evidence type="ECO:0000256" key="15">
    <source>
        <dbReference type="RuleBase" id="RU000682"/>
    </source>
</evidence>
<keyword evidence="7" id="KW-0805">Transcription regulation</keyword>
<evidence type="ECO:0000256" key="4">
    <source>
        <dbReference type="ARBA" id="ARBA00014029"/>
    </source>
</evidence>
<dbReference type="Pfam" id="PF03826">
    <property type="entry name" value="OAR"/>
    <property type="match status" value="1"/>
</dbReference>
<keyword evidence="10" id="KW-0010">Activator</keyword>
<evidence type="ECO:0000259" key="18">
    <source>
        <dbReference type="PROSITE" id="PS50803"/>
    </source>
</evidence>
<dbReference type="PROSITE" id="PS50803">
    <property type="entry name" value="OAR"/>
    <property type="match status" value="1"/>
</dbReference>
<keyword evidence="6" id="KW-0678">Repressor</keyword>
<evidence type="ECO:0000256" key="14">
    <source>
        <dbReference type="PROSITE-ProRule" id="PRU00108"/>
    </source>
</evidence>
<feature type="domain" description="OAR" evidence="18">
    <location>
        <begin position="303"/>
        <end position="316"/>
    </location>
</feature>
<evidence type="ECO:0000313" key="20">
    <source>
        <dbReference type="RefSeq" id="XP_034061457.1"/>
    </source>
</evidence>
<dbReference type="KEGG" id="gacu:117539400"/>
<dbReference type="InterPro" id="IPR017970">
    <property type="entry name" value="Homeobox_CS"/>
</dbReference>
<dbReference type="SUPFAM" id="SSF46689">
    <property type="entry name" value="Homeodomain-like"/>
    <property type="match status" value="1"/>
</dbReference>
<evidence type="ECO:0000256" key="9">
    <source>
        <dbReference type="ARBA" id="ARBA00023155"/>
    </source>
</evidence>